<evidence type="ECO:0000313" key="2">
    <source>
        <dbReference type="EMBL" id="KAA6403771.1"/>
    </source>
</evidence>
<protein>
    <submittedName>
        <fullName evidence="2">Uncharacterized protein</fullName>
    </submittedName>
</protein>
<gene>
    <name evidence="2" type="ORF">EZS28_000709</name>
</gene>
<dbReference type="EMBL" id="SNRW01000063">
    <property type="protein sequence ID" value="KAA6403771.1"/>
    <property type="molecule type" value="Genomic_DNA"/>
</dbReference>
<accession>A0A5J4X917</accession>
<name>A0A5J4X917_9EUKA</name>
<dbReference type="InterPro" id="IPR016024">
    <property type="entry name" value="ARM-type_fold"/>
</dbReference>
<dbReference type="InterPro" id="IPR011989">
    <property type="entry name" value="ARM-like"/>
</dbReference>
<organism evidence="2 3">
    <name type="scientific">Streblomastix strix</name>
    <dbReference type="NCBI Taxonomy" id="222440"/>
    <lineage>
        <taxon>Eukaryota</taxon>
        <taxon>Metamonada</taxon>
        <taxon>Preaxostyla</taxon>
        <taxon>Oxymonadida</taxon>
        <taxon>Streblomastigidae</taxon>
        <taxon>Streblomastix</taxon>
    </lineage>
</organism>
<comment type="caution">
    <text evidence="2">The sequence shown here is derived from an EMBL/GenBank/DDBJ whole genome shotgun (WGS) entry which is preliminary data.</text>
</comment>
<feature type="compositionally biased region" description="Basic and acidic residues" evidence="1">
    <location>
        <begin position="263"/>
        <end position="310"/>
    </location>
</feature>
<dbReference type="SUPFAM" id="SSF48371">
    <property type="entry name" value="ARM repeat"/>
    <property type="match status" value="2"/>
</dbReference>
<evidence type="ECO:0000313" key="3">
    <source>
        <dbReference type="Proteomes" id="UP000324800"/>
    </source>
</evidence>
<dbReference type="Gene3D" id="1.25.10.10">
    <property type="entry name" value="Leucine-rich Repeat Variant"/>
    <property type="match status" value="1"/>
</dbReference>
<feature type="compositionally biased region" description="Basic and acidic residues" evidence="1">
    <location>
        <begin position="223"/>
        <end position="238"/>
    </location>
</feature>
<reference evidence="2 3" key="1">
    <citation type="submission" date="2019-03" db="EMBL/GenBank/DDBJ databases">
        <title>Single cell metagenomics reveals metabolic interactions within the superorganism composed of flagellate Streblomastix strix and complex community of Bacteroidetes bacteria on its surface.</title>
        <authorList>
            <person name="Treitli S.C."/>
            <person name="Kolisko M."/>
            <person name="Husnik F."/>
            <person name="Keeling P."/>
            <person name="Hampl V."/>
        </authorList>
    </citation>
    <scope>NUCLEOTIDE SEQUENCE [LARGE SCALE GENOMIC DNA]</scope>
    <source>
        <strain evidence="2">ST1C</strain>
    </source>
</reference>
<dbReference type="Proteomes" id="UP000324800">
    <property type="component" value="Unassembled WGS sequence"/>
</dbReference>
<sequence>MINILDSQDVDIQNKALQIITSIIRTGLIDILIQIFTNQFKWNIHYQIAQILAQIFKSLPLPVEIRSNVIQCLKIYEDIDNIALVAENQENHDAILENSFEKFILKNENKTFEYLRLIKFLLSFGSNQTKQKICEAVGEKIHRLSFDEYVNQLYQRMMWDNNQLEEVKARTSEINLMIESIDNQMNERIKEKNEKDDINVNNVEVEEKENVKENDSVSQTKKQQIEGKDKEKESDSPKQNKKKKDKKKEQKKEQEQEYEQEIEYEKNKDIDKGKEKEKEKEKEQEKEQDKHQVEEKEKDQKKEKKKDDINHHKKNKRCNTLSKDAIHQMLASRHLRTRSAVFHHTNLQEQFFEFNSNDLSSRSENNFAIHRSQSHRDIKTPFTCIDQYIVRLDQLTIRYDQFKQFGFNSVVTYEYLNELKDILVQSKKFKRTEDVKMLQLRVCSILNTLLIDNRDCVNVVIETQIIDEVLSIVNVILLSQVQIIHLSPLHEFFEICSSQQKLLFLDKGIIPTMRHLLDSCDELCVKITVGIIELIINACQEQQSQGVQIDIKKIIESNGTLDKLVNVLQNDEYYDQEINQIVSLAIGQAFKASPLPKEFRNEVILTIKKMTNNDDQYISSIAICVLAGLAECQDNHTDILSSNYPASIARFISQKSDIIVRYTLQLILNILTHGLPQTIEMAILFFPIRPFEKLSEHVDLFIAENAKAIINILKR</sequence>
<evidence type="ECO:0000256" key="1">
    <source>
        <dbReference type="SAM" id="MobiDB-lite"/>
    </source>
</evidence>
<feature type="region of interest" description="Disordered" evidence="1">
    <location>
        <begin position="200"/>
        <end position="320"/>
    </location>
</feature>
<dbReference type="AlphaFoldDB" id="A0A5J4X917"/>
<proteinExistence type="predicted"/>